<dbReference type="eggNOG" id="ENOG502S81Y">
    <property type="taxonomic scope" value="Eukaryota"/>
</dbReference>
<dbReference type="Proteomes" id="UP000008672">
    <property type="component" value="Unassembled WGS sequence"/>
</dbReference>
<sequence>SMPKMASDNPTLEPATSAEISSLMTLMQGVAADVASIRTDVADIQGNLESLGQRVFIQSRKLEGVTDVHEARLNKVEEELVHQTRYAGELWDRVRGLENRSSRNNVRVLGIPEGVEGNGVSGPTLLLSILQDCLPLGAVDSTEVERAHRTLGPRPPPDQHPRPIIARLLRFQDRECILRLARETGELHWQGGKIMIFPDMSRELAAQRKLFTPARRRCMELGLCYALQYLAVLQVTVNGGQHKFEDREEAIRELNRILDQNCQEEGPQPQRKNRR</sequence>
<evidence type="ECO:0000313" key="2">
    <source>
        <dbReference type="Ensembl" id="ENSLACP00000006020.1"/>
    </source>
</evidence>
<reference evidence="2" key="2">
    <citation type="submission" date="2025-08" db="UniProtKB">
        <authorList>
            <consortium name="Ensembl"/>
        </authorList>
    </citation>
    <scope>IDENTIFICATION</scope>
</reference>
<feature type="domain" description="L1 transposable element RRM" evidence="1">
    <location>
        <begin position="103"/>
        <end position="195"/>
    </location>
</feature>
<proteinExistence type="predicted"/>
<reference evidence="2" key="3">
    <citation type="submission" date="2025-09" db="UniProtKB">
        <authorList>
            <consortium name="Ensembl"/>
        </authorList>
    </citation>
    <scope>IDENTIFICATION</scope>
</reference>
<keyword evidence="3" id="KW-1185">Reference proteome</keyword>
<dbReference type="Pfam" id="PF02994">
    <property type="entry name" value="Transposase_22"/>
    <property type="match status" value="1"/>
</dbReference>
<dbReference type="EMBL" id="AFYH01167539">
    <property type="status" value="NOT_ANNOTATED_CDS"/>
    <property type="molecule type" value="Genomic_DNA"/>
</dbReference>
<dbReference type="Ensembl" id="ENSLACT00000006072.1">
    <property type="protein sequence ID" value="ENSLACP00000006020.1"/>
    <property type="gene ID" value="ENSLACG00000005344.1"/>
</dbReference>
<dbReference type="InParanoid" id="H3A8P9"/>
<dbReference type="GeneTree" id="ENSGT00660000097022"/>
<dbReference type="STRING" id="7897.ENSLACP00000006020"/>
<dbReference type="InterPro" id="IPR004244">
    <property type="entry name" value="Transposase_22"/>
</dbReference>
<dbReference type="HOGENOM" id="CLU_062834_2_1_1"/>
<organism evidence="2 3">
    <name type="scientific">Latimeria chalumnae</name>
    <name type="common">Coelacanth</name>
    <dbReference type="NCBI Taxonomy" id="7897"/>
    <lineage>
        <taxon>Eukaryota</taxon>
        <taxon>Metazoa</taxon>
        <taxon>Chordata</taxon>
        <taxon>Craniata</taxon>
        <taxon>Vertebrata</taxon>
        <taxon>Euteleostomi</taxon>
        <taxon>Coelacanthiformes</taxon>
        <taxon>Coelacanthidae</taxon>
        <taxon>Latimeria</taxon>
    </lineage>
</organism>
<protein>
    <recommendedName>
        <fullName evidence="1">L1 transposable element RRM domain-containing protein</fullName>
    </recommendedName>
</protein>
<name>H3A8P9_LATCH</name>
<accession>H3A8P9</accession>
<dbReference type="Gene3D" id="3.30.70.1820">
    <property type="entry name" value="L1 transposable element, RRM domain"/>
    <property type="match status" value="1"/>
</dbReference>
<dbReference type="PANTHER" id="PTHR11505">
    <property type="entry name" value="L1 TRANSPOSABLE ELEMENT-RELATED"/>
    <property type="match status" value="1"/>
</dbReference>
<dbReference type="AlphaFoldDB" id="H3A8P9"/>
<dbReference type="InterPro" id="IPR043636">
    <property type="entry name" value="L1_RRM_dom"/>
</dbReference>
<evidence type="ECO:0000259" key="1">
    <source>
        <dbReference type="Pfam" id="PF02994"/>
    </source>
</evidence>
<evidence type="ECO:0000313" key="3">
    <source>
        <dbReference type="Proteomes" id="UP000008672"/>
    </source>
</evidence>
<reference evidence="3" key="1">
    <citation type="submission" date="2011-08" db="EMBL/GenBank/DDBJ databases">
        <title>The draft genome of Latimeria chalumnae.</title>
        <authorList>
            <person name="Di Palma F."/>
            <person name="Alfoldi J."/>
            <person name="Johnson J."/>
            <person name="Berlin A."/>
            <person name="Gnerre S."/>
            <person name="Jaffe D."/>
            <person name="MacCallum I."/>
            <person name="Young S."/>
            <person name="Walker B.J."/>
            <person name="Lander E."/>
            <person name="Lindblad-Toh K."/>
        </authorList>
    </citation>
    <scope>NUCLEOTIDE SEQUENCE [LARGE SCALE GENOMIC DNA]</scope>
    <source>
        <strain evidence="3">Wild caught</strain>
    </source>
</reference>